<keyword evidence="5 7" id="KW-0687">Ribonucleoprotein</keyword>
<evidence type="ECO:0000256" key="1">
    <source>
        <dbReference type="ARBA" id="ARBA00004173"/>
    </source>
</evidence>
<evidence type="ECO:0000256" key="2">
    <source>
        <dbReference type="ARBA" id="ARBA00008945"/>
    </source>
</evidence>
<comment type="similarity">
    <text evidence="2">Belongs to the universal ribosomal protein uS5 family.</text>
</comment>
<dbReference type="PANTHER" id="PTHR48277">
    <property type="entry name" value="MITOCHONDRIAL RIBOSOMAL PROTEIN S5"/>
    <property type="match status" value="1"/>
</dbReference>
<evidence type="ECO:0000256" key="5">
    <source>
        <dbReference type="ARBA" id="ARBA00023274"/>
    </source>
</evidence>
<organism evidence="10">
    <name type="scientific">Clastoptera arizonana</name>
    <name type="common">Arizona spittle bug</name>
    <dbReference type="NCBI Taxonomy" id="38151"/>
    <lineage>
        <taxon>Eukaryota</taxon>
        <taxon>Metazoa</taxon>
        <taxon>Ecdysozoa</taxon>
        <taxon>Arthropoda</taxon>
        <taxon>Hexapoda</taxon>
        <taxon>Insecta</taxon>
        <taxon>Pterygota</taxon>
        <taxon>Neoptera</taxon>
        <taxon>Paraneoptera</taxon>
        <taxon>Hemiptera</taxon>
        <taxon>Auchenorrhyncha</taxon>
        <taxon>Cercopoidea</taxon>
        <taxon>Clastopteridae</taxon>
        <taxon>Clastoptera</taxon>
    </lineage>
</organism>
<dbReference type="AlphaFoldDB" id="A0A1B6EDT7"/>
<evidence type="ECO:0000256" key="3">
    <source>
        <dbReference type="ARBA" id="ARBA00022980"/>
    </source>
</evidence>
<reference evidence="10" key="1">
    <citation type="submission" date="2015-12" db="EMBL/GenBank/DDBJ databases">
        <title>De novo transcriptome assembly of four potential Pierce s Disease insect vectors from Arizona vineyards.</title>
        <authorList>
            <person name="Tassone E.E."/>
        </authorList>
    </citation>
    <scope>NUCLEOTIDE SEQUENCE</scope>
</reference>
<keyword evidence="4" id="KW-0496">Mitochondrion</keyword>
<name>A0A1B6EDT7_9HEMI</name>
<sequence>MAGLICSTPLFKQSVQSGLFYLKSGGLNFNLSRCLSALILNENNSPKRNIGPLIYQPSRCSTTSFFNKLPAEQIWKGVTSVSNAGKKRGRGRGSGRKIAKNLNRGQVIGVGKTNILWPGLNSPVFRGKELVKQQRLPDDPDRDAKLLKIRNEMGTFRRLSLDPTDRGWSGAKMPGRSIGPPDPIGEDHFEGFDTKVLELKTVFNMTGNMGRKRRISVCAVTGNGQGLAGFGFGKALDPKAAMTSAKNRAGQKLMFIERFEDHTVYHDFFTQFGKTKIFVNKKK</sequence>
<dbReference type="InterPro" id="IPR013810">
    <property type="entry name" value="Ribosomal_uS5_N"/>
</dbReference>
<evidence type="ECO:0000313" key="10">
    <source>
        <dbReference type="EMBL" id="JAS36067.1"/>
    </source>
</evidence>
<dbReference type="GO" id="GO:0003735">
    <property type="term" value="F:structural constituent of ribosome"/>
    <property type="evidence" value="ECO:0007669"/>
    <property type="project" value="UniProtKB-UniRule"/>
</dbReference>
<evidence type="ECO:0000256" key="6">
    <source>
        <dbReference type="ARBA" id="ARBA00039335"/>
    </source>
</evidence>
<comment type="subcellular location">
    <subcellularLocation>
        <location evidence="1">Mitochondrion</location>
    </subcellularLocation>
</comment>
<feature type="domain" description="S5 DRBM" evidence="9">
    <location>
        <begin position="192"/>
        <end position="256"/>
    </location>
</feature>
<proteinExistence type="inferred from homology"/>
<dbReference type="Pfam" id="PF00333">
    <property type="entry name" value="Ribosomal_S5"/>
    <property type="match status" value="1"/>
</dbReference>
<accession>A0A1B6EDT7</accession>
<dbReference type="Gene3D" id="3.30.160.20">
    <property type="match status" value="1"/>
</dbReference>
<evidence type="ECO:0000256" key="7">
    <source>
        <dbReference type="PROSITE-ProRule" id="PRU00268"/>
    </source>
</evidence>
<keyword evidence="3 7" id="KW-0689">Ribosomal protein</keyword>
<dbReference type="PROSITE" id="PS50881">
    <property type="entry name" value="S5_DSRBD"/>
    <property type="match status" value="1"/>
</dbReference>
<evidence type="ECO:0000256" key="8">
    <source>
        <dbReference type="SAM" id="MobiDB-lite"/>
    </source>
</evidence>
<dbReference type="GO" id="GO:0005763">
    <property type="term" value="C:mitochondrial small ribosomal subunit"/>
    <property type="evidence" value="ECO:0007669"/>
    <property type="project" value="UniProtKB-ARBA"/>
</dbReference>
<dbReference type="PANTHER" id="PTHR48277:SF1">
    <property type="entry name" value="MITOCHONDRIAL RIBOSOMAL PROTEIN S5"/>
    <property type="match status" value="1"/>
</dbReference>
<feature type="region of interest" description="Disordered" evidence="8">
    <location>
        <begin position="160"/>
        <end position="183"/>
    </location>
</feature>
<dbReference type="GO" id="GO:0006412">
    <property type="term" value="P:translation"/>
    <property type="evidence" value="ECO:0007669"/>
    <property type="project" value="InterPro"/>
</dbReference>
<dbReference type="GO" id="GO:0003723">
    <property type="term" value="F:RNA binding"/>
    <property type="evidence" value="ECO:0007669"/>
    <property type="project" value="InterPro"/>
</dbReference>
<gene>
    <name evidence="10" type="ORF">g.6365</name>
</gene>
<dbReference type="EMBL" id="GEDC01001231">
    <property type="protein sequence ID" value="JAS36067.1"/>
    <property type="molecule type" value="Transcribed_RNA"/>
</dbReference>
<dbReference type="FunFam" id="3.30.160.20:FF:000022">
    <property type="entry name" value="28S ribosomal protein S5, mitochondrial"/>
    <property type="match status" value="1"/>
</dbReference>
<dbReference type="InterPro" id="IPR000851">
    <property type="entry name" value="Ribosomal_uS5"/>
</dbReference>
<dbReference type="SUPFAM" id="SSF54768">
    <property type="entry name" value="dsRNA-binding domain-like"/>
    <property type="match status" value="1"/>
</dbReference>
<protein>
    <recommendedName>
        <fullName evidence="6">Small ribosomal subunit protein uS5m</fullName>
    </recommendedName>
</protein>
<dbReference type="InterPro" id="IPR048584">
    <property type="entry name" value="Ribosomal_uS5m_N"/>
</dbReference>
<dbReference type="Pfam" id="PF21251">
    <property type="entry name" value="Ribosomal_uS5m_N"/>
    <property type="match status" value="1"/>
</dbReference>
<evidence type="ECO:0000259" key="9">
    <source>
        <dbReference type="PROSITE" id="PS50881"/>
    </source>
</evidence>
<evidence type="ECO:0000256" key="4">
    <source>
        <dbReference type="ARBA" id="ARBA00023128"/>
    </source>
</evidence>